<evidence type="ECO:0000313" key="2">
    <source>
        <dbReference type="Proteomes" id="UP001234297"/>
    </source>
</evidence>
<keyword evidence="2" id="KW-1185">Reference proteome</keyword>
<reference evidence="1 2" key="1">
    <citation type="journal article" date="2022" name="Hortic Res">
        <title>A haplotype resolved chromosomal level avocado genome allows analysis of novel avocado genes.</title>
        <authorList>
            <person name="Nath O."/>
            <person name="Fletcher S.J."/>
            <person name="Hayward A."/>
            <person name="Shaw L.M."/>
            <person name="Masouleh A.K."/>
            <person name="Furtado A."/>
            <person name="Henry R.J."/>
            <person name="Mitter N."/>
        </authorList>
    </citation>
    <scope>NUCLEOTIDE SEQUENCE [LARGE SCALE GENOMIC DNA]</scope>
    <source>
        <strain evidence="2">cv. Hass</strain>
    </source>
</reference>
<gene>
    <name evidence="1" type="ORF">MRB53_033375</name>
</gene>
<dbReference type="Proteomes" id="UP001234297">
    <property type="component" value="Chromosome 11"/>
</dbReference>
<evidence type="ECO:0000313" key="1">
    <source>
        <dbReference type="EMBL" id="KAJ8624845.1"/>
    </source>
</evidence>
<protein>
    <submittedName>
        <fullName evidence="1">Uncharacterized protein</fullName>
    </submittedName>
</protein>
<accession>A0ACC2KV37</accession>
<organism evidence="1 2">
    <name type="scientific">Persea americana</name>
    <name type="common">Avocado</name>
    <dbReference type="NCBI Taxonomy" id="3435"/>
    <lineage>
        <taxon>Eukaryota</taxon>
        <taxon>Viridiplantae</taxon>
        <taxon>Streptophyta</taxon>
        <taxon>Embryophyta</taxon>
        <taxon>Tracheophyta</taxon>
        <taxon>Spermatophyta</taxon>
        <taxon>Magnoliopsida</taxon>
        <taxon>Magnoliidae</taxon>
        <taxon>Laurales</taxon>
        <taxon>Lauraceae</taxon>
        <taxon>Persea</taxon>
    </lineage>
</organism>
<dbReference type="EMBL" id="CM056819">
    <property type="protein sequence ID" value="KAJ8624845.1"/>
    <property type="molecule type" value="Genomic_DNA"/>
</dbReference>
<comment type="caution">
    <text evidence="1">The sequence shown here is derived from an EMBL/GenBank/DDBJ whole genome shotgun (WGS) entry which is preliminary data.</text>
</comment>
<name>A0ACC2KV37_PERAE</name>
<sequence>MIKISLIKKLLKMVMKCQMIAATGRKRISYVTADSTVDPRMCPKPVADKGHFIVYTVDGRRFMLPLSYLSSPMFIDLFKMSEDAFGLPGNGHITLPCDALLMEYIISLVRMGASENVVEALLVCLDIDRCCSASIPDHQHCNKQILLHGC</sequence>
<proteinExistence type="predicted"/>